<dbReference type="Proteomes" id="UP000677054">
    <property type="component" value="Unassembled WGS sequence"/>
</dbReference>
<feature type="non-terminal residue" evidence="1">
    <location>
        <position position="1"/>
    </location>
</feature>
<keyword evidence="2" id="KW-1185">Reference proteome</keyword>
<dbReference type="EMBL" id="LR901442">
    <property type="protein sequence ID" value="CAD7248617.1"/>
    <property type="molecule type" value="Genomic_DNA"/>
</dbReference>
<evidence type="ECO:0008006" key="3">
    <source>
        <dbReference type="Google" id="ProtNLM"/>
    </source>
</evidence>
<name>A0A7R9A6K7_9CRUS</name>
<dbReference type="AlphaFoldDB" id="A0A7R9A6K7"/>
<evidence type="ECO:0000313" key="2">
    <source>
        <dbReference type="Proteomes" id="UP000677054"/>
    </source>
</evidence>
<accession>A0A7R9A6K7</accession>
<sequence>MESFGVRRSRLIPEAGAGLPCNKEGECADHAECNEEGTCACINGYNPVQFDCKAGSGLPCKEDGECVEHAACREGGICACIDGYHPDRFECSNVIQSSFSCWFFSFGGSHIVVMRREWGCRATKKENAWNMPCATKREEGSALAPMDTSPLNSNAVMPSKFSPSFFASLSLAAQEENVIQLEGEIAERDCHARRMENALGTPSVIEKEAAALAGTGTMQTDSNARREWGCRATKKENAWNMRSATKREEGSALATMDTSPLNSNAVMPSNFSPSLFASLSLAAQEENVIQLEEEIAERDCHARRMENAPGTPSVIEKEAAALAGAGTMQTDSNARPERDCHARRMESAWSMPSVLKAEGSAPVLTDTTLIFFKCGYQQVIIELNRRLCPRPNGTSLLPLTYLVRLTSLLPPPPPMCTCSSGYRRDGFQCRAGAGMPCDGEGECVEQAECSEEEGGICACVDGYRPVRFRC</sequence>
<dbReference type="EMBL" id="CAJPEV010001925">
    <property type="protein sequence ID" value="CAG0894910.1"/>
    <property type="molecule type" value="Genomic_DNA"/>
</dbReference>
<proteinExistence type="predicted"/>
<evidence type="ECO:0000313" key="1">
    <source>
        <dbReference type="EMBL" id="CAD7248617.1"/>
    </source>
</evidence>
<reference evidence="1" key="1">
    <citation type="submission" date="2020-11" db="EMBL/GenBank/DDBJ databases">
        <authorList>
            <person name="Tran Van P."/>
        </authorList>
    </citation>
    <scope>NUCLEOTIDE SEQUENCE</scope>
</reference>
<protein>
    <recommendedName>
        <fullName evidence="3">EGF-like domain-containing protein</fullName>
    </recommendedName>
</protein>
<organism evidence="1">
    <name type="scientific">Darwinula stevensoni</name>
    <dbReference type="NCBI Taxonomy" id="69355"/>
    <lineage>
        <taxon>Eukaryota</taxon>
        <taxon>Metazoa</taxon>
        <taxon>Ecdysozoa</taxon>
        <taxon>Arthropoda</taxon>
        <taxon>Crustacea</taxon>
        <taxon>Oligostraca</taxon>
        <taxon>Ostracoda</taxon>
        <taxon>Podocopa</taxon>
        <taxon>Podocopida</taxon>
        <taxon>Darwinulocopina</taxon>
        <taxon>Darwinuloidea</taxon>
        <taxon>Darwinulidae</taxon>
        <taxon>Darwinula</taxon>
    </lineage>
</organism>
<gene>
    <name evidence="1" type="ORF">DSTB1V02_LOCUS8428</name>
</gene>